<dbReference type="Gene3D" id="3.30.70.330">
    <property type="match status" value="1"/>
</dbReference>
<gene>
    <name evidence="13" type="ORF">DSTB1V02_LOCUS5001</name>
</gene>
<evidence type="ECO:0000256" key="3">
    <source>
        <dbReference type="ARBA" id="ARBA00022771"/>
    </source>
</evidence>
<dbReference type="InterPro" id="IPR041591">
    <property type="entry name" value="OCRE"/>
</dbReference>
<feature type="domain" description="RanBP2-type" evidence="12">
    <location>
        <begin position="271"/>
        <end position="301"/>
    </location>
</feature>
<comment type="subcellular location">
    <subcellularLocation>
        <location evidence="1">Nucleus</location>
    </subcellularLocation>
</comment>
<dbReference type="SUPFAM" id="SSF90209">
    <property type="entry name" value="Ran binding protein zinc finger-like"/>
    <property type="match status" value="1"/>
</dbReference>
<evidence type="ECO:0000256" key="7">
    <source>
        <dbReference type="PROSITE-ProRule" id="PRU00176"/>
    </source>
</evidence>
<dbReference type="GO" id="GO:0008270">
    <property type="term" value="F:zinc ion binding"/>
    <property type="evidence" value="ECO:0007669"/>
    <property type="project" value="UniProtKB-KW"/>
</dbReference>
<dbReference type="InterPro" id="IPR035979">
    <property type="entry name" value="RBD_domain_sf"/>
</dbReference>
<dbReference type="Proteomes" id="UP000677054">
    <property type="component" value="Unassembled WGS sequence"/>
</dbReference>
<evidence type="ECO:0000259" key="11">
    <source>
        <dbReference type="PROSITE" id="PS50157"/>
    </source>
</evidence>
<feature type="compositionally biased region" description="Basic residues" evidence="9">
    <location>
        <begin position="160"/>
        <end position="196"/>
    </location>
</feature>
<accession>A0A7R8XC61</accession>
<dbReference type="SMART" id="SM00547">
    <property type="entry name" value="ZnF_RBZ"/>
    <property type="match status" value="1"/>
</dbReference>
<evidence type="ECO:0000256" key="5">
    <source>
        <dbReference type="ARBA" id="ARBA00022884"/>
    </source>
</evidence>
<dbReference type="PANTHER" id="PTHR13948">
    <property type="entry name" value="RNA-BINDING PROTEIN"/>
    <property type="match status" value="1"/>
</dbReference>
<evidence type="ECO:0000256" key="8">
    <source>
        <dbReference type="PROSITE-ProRule" id="PRU00322"/>
    </source>
</evidence>
<keyword evidence="3 8" id="KW-0863">Zinc-finger</keyword>
<dbReference type="GO" id="GO:0000398">
    <property type="term" value="P:mRNA splicing, via spliceosome"/>
    <property type="evidence" value="ECO:0007669"/>
    <property type="project" value="TreeGrafter"/>
</dbReference>
<protein>
    <submittedName>
        <fullName evidence="13">Uncharacterized protein</fullName>
    </submittedName>
</protein>
<proteinExistence type="predicted"/>
<feature type="region of interest" description="Disordered" evidence="9">
    <location>
        <begin position="73"/>
        <end position="230"/>
    </location>
</feature>
<dbReference type="Pfam" id="PF23217">
    <property type="entry name" value="DUF7066"/>
    <property type="match status" value="1"/>
</dbReference>
<feature type="compositionally biased region" description="Basic and acidic residues" evidence="9">
    <location>
        <begin position="502"/>
        <end position="518"/>
    </location>
</feature>
<evidence type="ECO:0000313" key="13">
    <source>
        <dbReference type="EMBL" id="CAD7245125.1"/>
    </source>
</evidence>
<keyword evidence="6" id="KW-0539">Nucleus</keyword>
<evidence type="ECO:0000256" key="4">
    <source>
        <dbReference type="ARBA" id="ARBA00022833"/>
    </source>
</evidence>
<dbReference type="PANTHER" id="PTHR13948:SF3">
    <property type="entry name" value="FI21118P1"/>
    <property type="match status" value="1"/>
</dbReference>
<dbReference type="GO" id="GO:0003723">
    <property type="term" value="F:RNA binding"/>
    <property type="evidence" value="ECO:0007669"/>
    <property type="project" value="UniProtKB-UniRule"/>
</dbReference>
<sequence length="830" mass="92727">MEGQPGGFPPPGILLPMSTVHLMGMPAPPGIGFAMSGAQVADILGTRVSYAQAGESARADAWGATGAAARTWAERAQISPWEQPKYSQQHRDSQPDPWDKGHGDRNREDNSPETWERTDGERKRKSRERDRRDRSSERRRGGREGSSDQSDSPDREKDRSRSRRKRRRRRRSRSRSHSRSYSRSRSRTRSRTRSRSRSRDRSRDRHHRRREDDDYSRFPEEEPKILPPNHTVMVRRLESEHSENDGTLVFDDGSRAFLQYSIPKDAPMERRSQYDWHCFKCGAHNFRRREHCYKCQTSKREAGGDGIDEVSPHPTHTILLRNLDPLTTEDGVLESLKNVSNMPIRSVRIGRDPLTSASRGICYLELNSVVDSMHLFNDLSTDPPMIDGRQASVSYARLPQLGGSGGMGGLGAGKGKALSSLATSALAAAQWTNQLPTYNPSDPSSLRSMAEYSASLYASNPDEYAAYVQYYELYFQQQVDAGLTISVPNQLDSSADADAAVKKALKDQKKQGSKEGSEKSGAIGPQLPSGFDPNKKYRKWSTGFTVQSPLVLAAALTHLFLLIAVPDVSKYQYEELSGYYFDPLTRLYYDANTQYYYNSTTQQYLYWDGTKQMYLPVQGSTDASGGKDDKGDDKKRKEEPKKVEKVQHAKKIAKDMERWAKMLNQKKESAKHAKEVALAQQMAAISAKTGSADAGFAVLQGKSTVDTLTSMSSTPLSILANESRPSTASAPAGGGGEKALVASYGGGSDSEGEDSIEAVDEKFTDYSKMACLLCKRQFPSKDALRRHQSLSDLHRQNLEQYFQSKGHDGIPQKYRDRAAERRLKYGGSSN</sequence>
<dbReference type="PROSITE" id="PS01358">
    <property type="entry name" value="ZF_RANBP2_1"/>
    <property type="match status" value="1"/>
</dbReference>
<reference evidence="13" key="1">
    <citation type="submission" date="2020-11" db="EMBL/GenBank/DDBJ databases">
        <authorList>
            <person name="Tran Van P."/>
        </authorList>
    </citation>
    <scope>NUCLEOTIDE SEQUENCE</scope>
</reference>
<dbReference type="CDD" id="cd12313">
    <property type="entry name" value="RRM1_RRM2_RBM5_like"/>
    <property type="match status" value="1"/>
</dbReference>
<evidence type="ECO:0000256" key="9">
    <source>
        <dbReference type="SAM" id="MobiDB-lite"/>
    </source>
</evidence>
<feature type="compositionally biased region" description="Basic and acidic residues" evidence="9">
    <location>
        <begin position="210"/>
        <end position="224"/>
    </location>
</feature>
<evidence type="ECO:0000313" key="14">
    <source>
        <dbReference type="Proteomes" id="UP000677054"/>
    </source>
</evidence>
<dbReference type="EMBL" id="CAJPEV010000784">
    <property type="protein sequence ID" value="CAG0888526.1"/>
    <property type="molecule type" value="Genomic_DNA"/>
</dbReference>
<dbReference type="InterPro" id="IPR012677">
    <property type="entry name" value="Nucleotide-bd_a/b_plait_sf"/>
</dbReference>
<dbReference type="PROSITE" id="PS50102">
    <property type="entry name" value="RRM"/>
    <property type="match status" value="1"/>
</dbReference>
<dbReference type="EMBL" id="LR900301">
    <property type="protein sequence ID" value="CAD7245125.1"/>
    <property type="molecule type" value="Genomic_DNA"/>
</dbReference>
<dbReference type="InterPro" id="IPR013087">
    <property type="entry name" value="Znf_C2H2_type"/>
</dbReference>
<dbReference type="InterPro" id="IPR036443">
    <property type="entry name" value="Znf_RanBP2_sf"/>
</dbReference>
<feature type="domain" description="C2H2-type" evidence="11">
    <location>
        <begin position="769"/>
        <end position="799"/>
    </location>
</feature>
<feature type="region of interest" description="Disordered" evidence="9">
    <location>
        <begin position="618"/>
        <end position="648"/>
    </location>
</feature>
<keyword evidence="2" id="KW-0479">Metal-binding</keyword>
<dbReference type="OrthoDB" id="29221at2759"/>
<dbReference type="Gene3D" id="4.10.1060.10">
    <property type="entry name" value="Zinc finger, RanBP2-type"/>
    <property type="match status" value="1"/>
</dbReference>
<dbReference type="Pfam" id="PF17780">
    <property type="entry name" value="OCRE"/>
    <property type="match status" value="1"/>
</dbReference>
<evidence type="ECO:0000256" key="1">
    <source>
        <dbReference type="ARBA" id="ARBA00004123"/>
    </source>
</evidence>
<dbReference type="InterPro" id="IPR055494">
    <property type="entry name" value="DUF7066"/>
</dbReference>
<evidence type="ECO:0000259" key="10">
    <source>
        <dbReference type="PROSITE" id="PS50102"/>
    </source>
</evidence>
<evidence type="ECO:0000256" key="2">
    <source>
        <dbReference type="ARBA" id="ARBA00022723"/>
    </source>
</evidence>
<dbReference type="GO" id="GO:0005634">
    <property type="term" value="C:nucleus"/>
    <property type="evidence" value="ECO:0007669"/>
    <property type="project" value="UniProtKB-SubCell"/>
</dbReference>
<keyword evidence="4" id="KW-0862">Zinc</keyword>
<dbReference type="InterPro" id="IPR001876">
    <property type="entry name" value="Znf_RanBP2"/>
</dbReference>
<feature type="region of interest" description="Disordered" evidence="9">
    <location>
        <begin position="502"/>
        <end position="530"/>
    </location>
</feature>
<organism evidence="13">
    <name type="scientific">Darwinula stevensoni</name>
    <dbReference type="NCBI Taxonomy" id="69355"/>
    <lineage>
        <taxon>Eukaryota</taxon>
        <taxon>Metazoa</taxon>
        <taxon>Ecdysozoa</taxon>
        <taxon>Arthropoda</taxon>
        <taxon>Crustacea</taxon>
        <taxon>Oligostraca</taxon>
        <taxon>Ostracoda</taxon>
        <taxon>Podocopa</taxon>
        <taxon>Podocopida</taxon>
        <taxon>Darwinulocopina</taxon>
        <taxon>Darwinuloidea</taxon>
        <taxon>Darwinulidae</taxon>
        <taxon>Darwinula</taxon>
    </lineage>
</organism>
<feature type="compositionally biased region" description="Basic and acidic residues" evidence="9">
    <location>
        <begin position="625"/>
        <end position="648"/>
    </location>
</feature>
<keyword evidence="14" id="KW-1185">Reference proteome</keyword>
<keyword evidence="5 7" id="KW-0694">RNA-binding</keyword>
<evidence type="ECO:0000259" key="12">
    <source>
        <dbReference type="PROSITE" id="PS50199"/>
    </source>
</evidence>
<dbReference type="PROSITE" id="PS50157">
    <property type="entry name" value="ZINC_FINGER_C2H2_2"/>
    <property type="match status" value="1"/>
</dbReference>
<dbReference type="AlphaFoldDB" id="A0A7R8XC61"/>
<dbReference type="SUPFAM" id="SSF54928">
    <property type="entry name" value="RNA-binding domain, RBD"/>
    <property type="match status" value="1"/>
</dbReference>
<evidence type="ECO:0000256" key="6">
    <source>
        <dbReference type="ARBA" id="ARBA00023242"/>
    </source>
</evidence>
<name>A0A7R8XC61_9CRUS</name>
<feature type="compositionally biased region" description="Basic and acidic residues" evidence="9">
    <location>
        <begin position="89"/>
        <end position="159"/>
    </location>
</feature>
<dbReference type="PROSITE" id="PS50199">
    <property type="entry name" value="ZF_RANBP2_2"/>
    <property type="match status" value="1"/>
</dbReference>
<feature type="region of interest" description="Disordered" evidence="9">
    <location>
        <begin position="722"/>
        <end position="755"/>
    </location>
</feature>
<feature type="domain" description="RRM" evidence="10">
    <location>
        <begin position="316"/>
        <end position="398"/>
    </location>
</feature>
<dbReference type="InterPro" id="IPR000504">
    <property type="entry name" value="RRM_dom"/>
</dbReference>